<dbReference type="SUPFAM" id="SSF55073">
    <property type="entry name" value="Nucleotide cyclase"/>
    <property type="match status" value="1"/>
</dbReference>
<sequence length="677" mass="75430">MGDGFALFDAKDRLVLHNRRFLELFPFLEQLGDLHGFTFFALASVPGGEQHRVAAAEDYVAERVRRHIEANGEPFEVPLENGGWAQVREWRTPDGGTVCSWRDISQLKAAQAKLLEAVDSIAECFVLLDPDDRLLLANSGMNQLFARADIPVTPGQSLSAMFAQAQAKGLFAEEVDPVFLANCLDQLKQSADERVEIPLRDGSWLLAGHRRMSNGCSVGIWTDVTTQKRRESELIAVREQLRQQSDALADFARLVALQARSDLLTGLPNRFALEERLDQLLRDGEPRNVWIGMIDIDHFKGVNDAVGHTAADELLRDVAHFLRAQLRGDDMLARFGGDEFAIVLTNIDERDALRIARRLNTAVHNNPFHIAGRAFSLGLSIGLVRATGSVPQTVSSLLAAADTACYVAKESGRDRVQLYDLGDPKVNNTQQRLSWAERIQLGFELGRFHLHLQAIVDHEHRVLGYEALIRLVDEEGAYCQPSQFLPAAQRLGLMGRIDAWVCRHAIGYAMRLIGRGVRQYVSMNVGAHSLADTGFQRNLMDLLDMHPGVETALRLEVTETEGVEDIGEIVGFLHELRQRGIHVYLDDFGNGYNSFEALKRLPVDGIKIDWTVTRDLLSDPIDKALMKAAISIARSLQLELVAEGVEDQTQLTKLQELGATVYQGFLFHRPTDAELVL</sequence>
<evidence type="ECO:0000259" key="1">
    <source>
        <dbReference type="PROSITE" id="PS50883"/>
    </source>
</evidence>
<evidence type="ECO:0000259" key="2">
    <source>
        <dbReference type="PROSITE" id="PS50887"/>
    </source>
</evidence>
<dbReference type="CDD" id="cd01948">
    <property type="entry name" value="EAL"/>
    <property type="match status" value="1"/>
</dbReference>
<feature type="domain" description="EAL" evidence="1">
    <location>
        <begin position="432"/>
        <end position="677"/>
    </location>
</feature>
<dbReference type="PROSITE" id="PS50887">
    <property type="entry name" value="GGDEF"/>
    <property type="match status" value="1"/>
</dbReference>
<dbReference type="InterPro" id="IPR001633">
    <property type="entry name" value="EAL_dom"/>
</dbReference>
<evidence type="ECO:0000313" key="3">
    <source>
        <dbReference type="EMBL" id="PZQ83405.1"/>
    </source>
</evidence>
<dbReference type="EMBL" id="QFQD01000019">
    <property type="protein sequence ID" value="PZQ83405.1"/>
    <property type="molecule type" value="Genomic_DNA"/>
</dbReference>
<dbReference type="Proteomes" id="UP000248887">
    <property type="component" value="Unassembled WGS sequence"/>
</dbReference>
<accession>A0A2W5R980</accession>
<evidence type="ECO:0000313" key="4">
    <source>
        <dbReference type="Proteomes" id="UP000248887"/>
    </source>
</evidence>
<feature type="domain" description="GGDEF" evidence="2">
    <location>
        <begin position="287"/>
        <end position="421"/>
    </location>
</feature>
<dbReference type="InterPro" id="IPR000160">
    <property type="entry name" value="GGDEF_dom"/>
</dbReference>
<dbReference type="Pfam" id="PF00990">
    <property type="entry name" value="GGDEF"/>
    <property type="match status" value="1"/>
</dbReference>
<dbReference type="InterPro" id="IPR035919">
    <property type="entry name" value="EAL_sf"/>
</dbReference>
<dbReference type="PANTHER" id="PTHR33121:SF23">
    <property type="entry name" value="CYCLIC DI-GMP PHOSPHODIESTERASE PDEB"/>
    <property type="match status" value="1"/>
</dbReference>
<evidence type="ECO:0008006" key="5">
    <source>
        <dbReference type="Google" id="ProtNLM"/>
    </source>
</evidence>
<proteinExistence type="predicted"/>
<dbReference type="NCBIfam" id="TIGR00254">
    <property type="entry name" value="GGDEF"/>
    <property type="match status" value="1"/>
</dbReference>
<dbReference type="SUPFAM" id="SSF141868">
    <property type="entry name" value="EAL domain-like"/>
    <property type="match status" value="1"/>
</dbReference>
<dbReference type="PROSITE" id="PS50883">
    <property type="entry name" value="EAL"/>
    <property type="match status" value="1"/>
</dbReference>
<dbReference type="Gene3D" id="3.30.450.20">
    <property type="entry name" value="PAS domain"/>
    <property type="match status" value="1"/>
</dbReference>
<name>A0A2W5R980_ANCNO</name>
<dbReference type="Gene3D" id="3.20.20.450">
    <property type="entry name" value="EAL domain"/>
    <property type="match status" value="1"/>
</dbReference>
<comment type="caution">
    <text evidence="3">The sequence shown here is derived from an EMBL/GenBank/DDBJ whole genome shotgun (WGS) entry which is preliminary data.</text>
</comment>
<reference evidence="3 4" key="1">
    <citation type="submission" date="2017-08" db="EMBL/GenBank/DDBJ databases">
        <title>Infants hospitalized years apart are colonized by the same room-sourced microbial strains.</title>
        <authorList>
            <person name="Brooks B."/>
            <person name="Olm M.R."/>
            <person name="Firek B.A."/>
            <person name="Baker R."/>
            <person name="Thomas B.C."/>
            <person name="Morowitz M.J."/>
            <person name="Banfield J.F."/>
        </authorList>
    </citation>
    <scope>NUCLEOTIDE SEQUENCE [LARGE SCALE GENOMIC DNA]</scope>
    <source>
        <strain evidence="3">S2_005_001_R2_27</strain>
    </source>
</reference>
<dbReference type="InterPro" id="IPR043128">
    <property type="entry name" value="Rev_trsase/Diguanyl_cyclase"/>
</dbReference>
<dbReference type="InterPro" id="IPR050706">
    <property type="entry name" value="Cyclic-di-GMP_PDE-like"/>
</dbReference>
<dbReference type="Gene3D" id="3.30.70.270">
    <property type="match status" value="1"/>
</dbReference>
<dbReference type="Pfam" id="PF12860">
    <property type="entry name" value="PAS_7"/>
    <property type="match status" value="2"/>
</dbReference>
<dbReference type="FunFam" id="3.30.70.270:FF:000001">
    <property type="entry name" value="Diguanylate cyclase domain protein"/>
    <property type="match status" value="1"/>
</dbReference>
<feature type="non-terminal residue" evidence="3">
    <location>
        <position position="677"/>
    </location>
</feature>
<dbReference type="GO" id="GO:0071111">
    <property type="term" value="F:cyclic-guanylate-specific phosphodiesterase activity"/>
    <property type="evidence" value="ECO:0007669"/>
    <property type="project" value="InterPro"/>
</dbReference>
<dbReference type="Pfam" id="PF00563">
    <property type="entry name" value="EAL"/>
    <property type="match status" value="1"/>
</dbReference>
<protein>
    <recommendedName>
        <fullName evidence="5">GGDEF-domain containing protein</fullName>
    </recommendedName>
</protein>
<gene>
    <name evidence="3" type="ORF">DI549_07960</name>
</gene>
<dbReference type="SMART" id="SM00267">
    <property type="entry name" value="GGDEF"/>
    <property type="match status" value="1"/>
</dbReference>
<dbReference type="PANTHER" id="PTHR33121">
    <property type="entry name" value="CYCLIC DI-GMP PHOSPHODIESTERASE PDEF"/>
    <property type="match status" value="1"/>
</dbReference>
<dbReference type="InterPro" id="IPR029787">
    <property type="entry name" value="Nucleotide_cyclase"/>
</dbReference>
<dbReference type="AlphaFoldDB" id="A0A2W5R980"/>
<dbReference type="CDD" id="cd01949">
    <property type="entry name" value="GGDEF"/>
    <property type="match status" value="1"/>
</dbReference>
<dbReference type="SMART" id="SM00052">
    <property type="entry name" value="EAL"/>
    <property type="match status" value="1"/>
</dbReference>
<organism evidence="3 4">
    <name type="scientific">Ancylobacter novellus</name>
    <name type="common">Thiobacillus novellus</name>
    <dbReference type="NCBI Taxonomy" id="921"/>
    <lineage>
        <taxon>Bacteria</taxon>
        <taxon>Pseudomonadati</taxon>
        <taxon>Pseudomonadota</taxon>
        <taxon>Alphaproteobacteria</taxon>
        <taxon>Hyphomicrobiales</taxon>
        <taxon>Xanthobacteraceae</taxon>
        <taxon>Ancylobacter</taxon>
    </lineage>
</organism>